<dbReference type="AlphaFoldDB" id="A0A178V9P1"/>
<keyword evidence="8" id="KW-0677">Repeat</keyword>
<evidence type="ECO:0000256" key="9">
    <source>
        <dbReference type="ARBA" id="ARBA00022771"/>
    </source>
</evidence>
<dbReference type="InterPro" id="IPR017907">
    <property type="entry name" value="Znf_RING_CS"/>
</dbReference>
<evidence type="ECO:0000256" key="10">
    <source>
        <dbReference type="ARBA" id="ARBA00022786"/>
    </source>
</evidence>
<dbReference type="EMBL" id="LUHQ01000003">
    <property type="protein sequence ID" value="OAP01632.1"/>
    <property type="molecule type" value="Genomic_DNA"/>
</dbReference>
<dbReference type="FunFam" id="3.30.40.10:FF:000424">
    <property type="entry name" value="RBR-type E3 ubiquitin transferase"/>
    <property type="match status" value="1"/>
</dbReference>
<comment type="similarity">
    <text evidence="4">Belongs to the RBR family. Ariadne subfamily.</text>
</comment>
<accession>A0A178V9P1</accession>
<sequence>MEEEGTLIQGDGSYGLYIREQLTSSIPVVLVTENQNKSFYELAMEAGVPEISIHMPAICRICFYEDVKAEQMYSVALCGHQFCVECVKQYIESRLLEGCVPRCPHYQCESKLTFRSCANLLTPKTKSDSSIYLLLKTLKLGDVVLNAVNPFASTAKFHGIVTCHAVITRGVAIRFATYVVPNGSKEVALTAERQSVLLS</sequence>
<dbReference type="GO" id="GO:0016567">
    <property type="term" value="P:protein ubiquitination"/>
    <property type="evidence" value="ECO:0007669"/>
    <property type="project" value="InterPro"/>
</dbReference>
<evidence type="ECO:0000256" key="12">
    <source>
        <dbReference type="PROSITE-ProRule" id="PRU00175"/>
    </source>
</evidence>
<evidence type="ECO:0000259" key="13">
    <source>
        <dbReference type="PROSITE" id="PS50089"/>
    </source>
</evidence>
<dbReference type="GO" id="GO:0061630">
    <property type="term" value="F:ubiquitin protein ligase activity"/>
    <property type="evidence" value="ECO:0007669"/>
    <property type="project" value="UniProtKB-EC"/>
</dbReference>
<dbReference type="InterPro" id="IPR031127">
    <property type="entry name" value="E3_UB_ligase_RBR"/>
</dbReference>
<dbReference type="GO" id="GO:0008270">
    <property type="term" value="F:zinc ion binding"/>
    <property type="evidence" value="ECO:0007669"/>
    <property type="project" value="UniProtKB-KW"/>
</dbReference>
<comment type="pathway">
    <text evidence="3">Protein modification; protein ubiquitination.</text>
</comment>
<dbReference type="SUPFAM" id="SSF57850">
    <property type="entry name" value="RING/U-box"/>
    <property type="match status" value="1"/>
</dbReference>
<dbReference type="Gene3D" id="3.30.40.10">
    <property type="entry name" value="Zinc/RING finger domain, C3HC4 (zinc finger)"/>
    <property type="match status" value="1"/>
</dbReference>
<evidence type="ECO:0000256" key="6">
    <source>
        <dbReference type="ARBA" id="ARBA00022679"/>
    </source>
</evidence>
<keyword evidence="6" id="KW-0808">Transferase</keyword>
<reference evidence="15" key="1">
    <citation type="journal article" date="2016" name="Proc. Natl. Acad. Sci. U.S.A.">
        <title>Chromosome-level assembly of Arabidopsis thaliana Ler reveals the extent of translocation and inversion polymorphisms.</title>
        <authorList>
            <person name="Zapata L."/>
            <person name="Ding J."/>
            <person name="Willing E.M."/>
            <person name="Hartwig B."/>
            <person name="Bezdan D."/>
            <person name="Jiao W.B."/>
            <person name="Patel V."/>
            <person name="Velikkakam James G."/>
            <person name="Koornneef M."/>
            <person name="Ossowski S."/>
            <person name="Schneeberger K."/>
        </authorList>
    </citation>
    <scope>NUCLEOTIDE SEQUENCE [LARGE SCALE GENOMIC DNA]</scope>
    <source>
        <strain evidence="15">cv. Landsberg erecta</strain>
    </source>
</reference>
<dbReference type="PROSITE" id="PS50089">
    <property type="entry name" value="ZF_RING_2"/>
    <property type="match status" value="1"/>
</dbReference>
<evidence type="ECO:0000313" key="14">
    <source>
        <dbReference type="EMBL" id="OAP01632.1"/>
    </source>
</evidence>
<comment type="function">
    <text evidence="2">Might act as an E3 ubiquitin-protein ligase, or as part of E3 complex, which accepts ubiquitin from specific E2 ubiquitin-conjugating enzymes and then transfers it to substrates.</text>
</comment>
<evidence type="ECO:0000256" key="4">
    <source>
        <dbReference type="ARBA" id="ARBA00005884"/>
    </source>
</evidence>
<evidence type="ECO:0000313" key="15">
    <source>
        <dbReference type="Proteomes" id="UP000078284"/>
    </source>
</evidence>
<dbReference type="Proteomes" id="UP000078284">
    <property type="component" value="Chromosome 3"/>
</dbReference>
<dbReference type="EC" id="2.3.2.31" evidence="5"/>
<dbReference type="InterPro" id="IPR013083">
    <property type="entry name" value="Znf_RING/FYVE/PHD"/>
</dbReference>
<gene>
    <name evidence="14" type="ordered locus">AXX17_At3g36360</name>
</gene>
<feature type="domain" description="RING-type" evidence="13">
    <location>
        <begin position="59"/>
        <end position="104"/>
    </location>
</feature>
<comment type="catalytic activity">
    <reaction evidence="1">
        <text>[E2 ubiquitin-conjugating enzyme]-S-ubiquitinyl-L-cysteine + [acceptor protein]-L-lysine = [E2 ubiquitin-conjugating enzyme]-L-cysteine + [acceptor protein]-N(6)-ubiquitinyl-L-lysine.</text>
        <dbReference type="EC" id="2.3.2.31"/>
    </reaction>
</comment>
<comment type="caution">
    <text evidence="14">The sequence shown here is derived from an EMBL/GenBank/DDBJ whole genome shotgun (WGS) entry which is preliminary data.</text>
</comment>
<evidence type="ECO:0000256" key="3">
    <source>
        <dbReference type="ARBA" id="ARBA00004906"/>
    </source>
</evidence>
<name>A0A178V9P1_ARATH</name>
<keyword evidence="10" id="KW-0833">Ubl conjugation pathway</keyword>
<evidence type="ECO:0000256" key="7">
    <source>
        <dbReference type="ARBA" id="ARBA00022723"/>
    </source>
</evidence>
<dbReference type="Pfam" id="PF00097">
    <property type="entry name" value="zf-C3HC4"/>
    <property type="match status" value="1"/>
</dbReference>
<dbReference type="PANTHER" id="PTHR11685">
    <property type="entry name" value="RBR FAMILY RING FINGER AND IBR DOMAIN-CONTAINING"/>
    <property type="match status" value="1"/>
</dbReference>
<evidence type="ECO:0000256" key="8">
    <source>
        <dbReference type="ARBA" id="ARBA00022737"/>
    </source>
</evidence>
<evidence type="ECO:0000256" key="1">
    <source>
        <dbReference type="ARBA" id="ARBA00001798"/>
    </source>
</evidence>
<keyword evidence="9 12" id="KW-0863">Zinc-finger</keyword>
<dbReference type="PROSITE" id="PS00518">
    <property type="entry name" value="ZF_RING_1"/>
    <property type="match status" value="1"/>
</dbReference>
<evidence type="ECO:0000256" key="2">
    <source>
        <dbReference type="ARBA" id="ARBA00003976"/>
    </source>
</evidence>
<keyword evidence="7" id="KW-0479">Metal-binding</keyword>
<protein>
    <recommendedName>
        <fullName evidence="5">RBR-type E3 ubiquitin transferase</fullName>
        <ecNumber evidence="5">2.3.2.31</ecNumber>
    </recommendedName>
</protein>
<evidence type="ECO:0000256" key="11">
    <source>
        <dbReference type="ARBA" id="ARBA00022833"/>
    </source>
</evidence>
<dbReference type="InterPro" id="IPR001841">
    <property type="entry name" value="Znf_RING"/>
</dbReference>
<organism evidence="14 15">
    <name type="scientific">Arabidopsis thaliana</name>
    <name type="common">Mouse-ear cress</name>
    <dbReference type="NCBI Taxonomy" id="3702"/>
    <lineage>
        <taxon>Eukaryota</taxon>
        <taxon>Viridiplantae</taxon>
        <taxon>Streptophyta</taxon>
        <taxon>Embryophyta</taxon>
        <taxon>Tracheophyta</taxon>
        <taxon>Spermatophyta</taxon>
        <taxon>Magnoliopsida</taxon>
        <taxon>eudicotyledons</taxon>
        <taxon>Gunneridae</taxon>
        <taxon>Pentapetalae</taxon>
        <taxon>rosids</taxon>
        <taxon>malvids</taxon>
        <taxon>Brassicales</taxon>
        <taxon>Brassicaceae</taxon>
        <taxon>Camelineae</taxon>
        <taxon>Arabidopsis</taxon>
    </lineage>
</organism>
<keyword evidence="11" id="KW-0862">Zinc</keyword>
<evidence type="ECO:0000256" key="5">
    <source>
        <dbReference type="ARBA" id="ARBA00012251"/>
    </source>
</evidence>
<dbReference type="InterPro" id="IPR018957">
    <property type="entry name" value="Znf_C3HC4_RING-type"/>
</dbReference>
<proteinExistence type="inferred from homology"/>